<evidence type="ECO:0000256" key="1">
    <source>
        <dbReference type="ARBA" id="ARBA00004429"/>
    </source>
</evidence>
<name>A0A7C4RUG4_9BACT</name>
<proteinExistence type="inferred from homology"/>
<dbReference type="GO" id="GO:0005886">
    <property type="term" value="C:plasma membrane"/>
    <property type="evidence" value="ECO:0007669"/>
    <property type="project" value="UniProtKB-SubCell"/>
</dbReference>
<keyword evidence="2" id="KW-0813">Transport</keyword>
<evidence type="ECO:0000259" key="10">
    <source>
        <dbReference type="Pfam" id="PF04290"/>
    </source>
</evidence>
<dbReference type="AlphaFoldDB" id="A0A7C4RUG4"/>
<evidence type="ECO:0000313" key="11">
    <source>
        <dbReference type="EMBL" id="HGU34468.1"/>
    </source>
</evidence>
<evidence type="ECO:0000256" key="9">
    <source>
        <dbReference type="SAM" id="Phobius"/>
    </source>
</evidence>
<reference evidence="11" key="1">
    <citation type="journal article" date="2020" name="mSystems">
        <title>Genome- and Community-Level Interaction Insights into Carbon Utilization and Element Cycling Functions of Hydrothermarchaeota in Hydrothermal Sediment.</title>
        <authorList>
            <person name="Zhou Z."/>
            <person name="Liu Y."/>
            <person name="Xu W."/>
            <person name="Pan J."/>
            <person name="Luo Z.H."/>
            <person name="Li M."/>
        </authorList>
    </citation>
    <scope>NUCLEOTIDE SEQUENCE [LARGE SCALE GENOMIC DNA]</scope>
    <source>
        <strain evidence="11">SpSt-477</strain>
    </source>
</reference>
<feature type="domain" description="Tripartite ATP-independent periplasmic transporters DctQ component" evidence="10">
    <location>
        <begin position="30"/>
        <end position="158"/>
    </location>
</feature>
<feature type="transmembrane region" description="Helical" evidence="9">
    <location>
        <begin position="21"/>
        <end position="42"/>
    </location>
</feature>
<evidence type="ECO:0000256" key="2">
    <source>
        <dbReference type="ARBA" id="ARBA00022448"/>
    </source>
</evidence>
<dbReference type="GO" id="GO:0022857">
    <property type="term" value="F:transmembrane transporter activity"/>
    <property type="evidence" value="ECO:0007669"/>
    <property type="project" value="TreeGrafter"/>
</dbReference>
<dbReference type="EMBL" id="DSUH01000380">
    <property type="protein sequence ID" value="HGU34468.1"/>
    <property type="molecule type" value="Genomic_DNA"/>
</dbReference>
<keyword evidence="6 9" id="KW-1133">Transmembrane helix</keyword>
<dbReference type="InterPro" id="IPR055348">
    <property type="entry name" value="DctQ"/>
</dbReference>
<keyword evidence="7 9" id="KW-0472">Membrane</keyword>
<evidence type="ECO:0000256" key="7">
    <source>
        <dbReference type="ARBA" id="ARBA00023136"/>
    </source>
</evidence>
<evidence type="ECO:0000256" key="6">
    <source>
        <dbReference type="ARBA" id="ARBA00022989"/>
    </source>
</evidence>
<keyword evidence="5 9" id="KW-0812">Transmembrane</keyword>
<comment type="subcellular location">
    <subcellularLocation>
        <location evidence="1">Cell inner membrane</location>
        <topology evidence="1">Multi-pass membrane protein</topology>
    </subcellularLocation>
</comment>
<dbReference type="Pfam" id="PF04290">
    <property type="entry name" value="DctQ"/>
    <property type="match status" value="1"/>
</dbReference>
<accession>A0A7C4RUG4</accession>
<feature type="transmembrane region" description="Helical" evidence="9">
    <location>
        <begin position="94"/>
        <end position="121"/>
    </location>
</feature>
<dbReference type="PANTHER" id="PTHR35011">
    <property type="entry name" value="2,3-DIKETO-L-GULONATE TRAP TRANSPORTER SMALL PERMEASE PROTEIN YIAM"/>
    <property type="match status" value="1"/>
</dbReference>
<comment type="similarity">
    <text evidence="8">Belongs to the TRAP transporter small permease family.</text>
</comment>
<organism evidence="11">
    <name type="scientific">Desulfatirhabdium butyrativorans</name>
    <dbReference type="NCBI Taxonomy" id="340467"/>
    <lineage>
        <taxon>Bacteria</taxon>
        <taxon>Pseudomonadati</taxon>
        <taxon>Thermodesulfobacteriota</taxon>
        <taxon>Desulfobacteria</taxon>
        <taxon>Desulfobacterales</taxon>
        <taxon>Desulfatirhabdiaceae</taxon>
        <taxon>Desulfatirhabdium</taxon>
    </lineage>
</organism>
<evidence type="ECO:0000256" key="5">
    <source>
        <dbReference type="ARBA" id="ARBA00022692"/>
    </source>
</evidence>
<dbReference type="PANTHER" id="PTHR35011:SF2">
    <property type="entry name" value="2,3-DIKETO-L-GULONATE TRAP TRANSPORTER SMALL PERMEASE PROTEIN YIAM"/>
    <property type="match status" value="1"/>
</dbReference>
<protein>
    <submittedName>
        <fullName evidence="11">TRAP transporter small permease</fullName>
    </submittedName>
</protein>
<keyword evidence="3" id="KW-1003">Cell membrane</keyword>
<sequence>MKTISYWFNVLANGQIRLCSHLLFVLGLVMTIVILLQVFFRFFLQVPFPWSEEFARYLMIWMAMLGSVVALRMGRHLGVRVLVDRLPGRTYDRIVPFLQLGMMFFLGVIGLQGIGLSVANWDQKSAAMEIPMLIPYLAIPVGSWMMILDVVADMLQDFFPTSAGSNAKIATTTLEEIPQPTVVGNGGTAT</sequence>
<gene>
    <name evidence="11" type="ORF">ENS29_16715</name>
</gene>
<keyword evidence="4" id="KW-0997">Cell inner membrane</keyword>
<feature type="transmembrane region" description="Helical" evidence="9">
    <location>
        <begin position="133"/>
        <end position="152"/>
    </location>
</feature>
<dbReference type="GO" id="GO:0015740">
    <property type="term" value="P:C4-dicarboxylate transport"/>
    <property type="evidence" value="ECO:0007669"/>
    <property type="project" value="TreeGrafter"/>
</dbReference>
<dbReference type="InterPro" id="IPR007387">
    <property type="entry name" value="TRAP_DctQ"/>
</dbReference>
<evidence type="ECO:0000256" key="8">
    <source>
        <dbReference type="ARBA" id="ARBA00038436"/>
    </source>
</evidence>
<comment type="caution">
    <text evidence="11">The sequence shown here is derived from an EMBL/GenBank/DDBJ whole genome shotgun (WGS) entry which is preliminary data.</text>
</comment>
<evidence type="ECO:0000256" key="3">
    <source>
        <dbReference type="ARBA" id="ARBA00022475"/>
    </source>
</evidence>
<feature type="transmembrane region" description="Helical" evidence="9">
    <location>
        <begin position="54"/>
        <end position="73"/>
    </location>
</feature>
<evidence type="ECO:0000256" key="4">
    <source>
        <dbReference type="ARBA" id="ARBA00022519"/>
    </source>
</evidence>